<dbReference type="GO" id="GO:0008410">
    <property type="term" value="F:CoA-transferase activity"/>
    <property type="evidence" value="ECO:0007669"/>
    <property type="project" value="TreeGrafter"/>
</dbReference>
<dbReference type="SUPFAM" id="SSF89796">
    <property type="entry name" value="CoA-transferase family III (CaiB/BaiF)"/>
    <property type="match status" value="1"/>
</dbReference>
<dbReference type="Gene3D" id="3.40.50.10540">
    <property type="entry name" value="Crotonobetainyl-coa:carnitine coa-transferase, domain 1"/>
    <property type="match status" value="1"/>
</dbReference>
<dbReference type="Gene3D" id="3.30.1540.10">
    <property type="entry name" value="formyl-coa transferase, domain 3"/>
    <property type="match status" value="1"/>
</dbReference>
<accession>A0A160V7L4</accession>
<dbReference type="AlphaFoldDB" id="A0A160V7L4"/>
<keyword evidence="1" id="KW-0808">Transferase</keyword>
<proteinExistence type="predicted"/>
<dbReference type="EMBL" id="FAXA01000146">
    <property type="protein sequence ID" value="CUV01876.1"/>
    <property type="molecule type" value="Genomic_DNA"/>
</dbReference>
<gene>
    <name evidence="2" type="ORF">MGWOODY_Clf1124</name>
</gene>
<reference evidence="2" key="1">
    <citation type="submission" date="2015-10" db="EMBL/GenBank/DDBJ databases">
        <authorList>
            <person name="Gilbert D.G."/>
        </authorList>
    </citation>
    <scope>NUCLEOTIDE SEQUENCE</scope>
</reference>
<dbReference type="Pfam" id="PF02515">
    <property type="entry name" value="CoA_transf_3"/>
    <property type="match status" value="1"/>
</dbReference>
<dbReference type="PANTHER" id="PTHR48207:SF3">
    <property type="entry name" value="SUCCINATE--HYDROXYMETHYLGLUTARATE COA-TRANSFERASE"/>
    <property type="match status" value="1"/>
</dbReference>
<evidence type="ECO:0000256" key="1">
    <source>
        <dbReference type="ARBA" id="ARBA00022679"/>
    </source>
</evidence>
<dbReference type="InterPro" id="IPR023606">
    <property type="entry name" value="CoA-Trfase_III_dom_1_sf"/>
</dbReference>
<name>A0A160V7L4_9ZZZZ</name>
<organism evidence="2">
    <name type="scientific">hydrothermal vent metagenome</name>
    <dbReference type="NCBI Taxonomy" id="652676"/>
    <lineage>
        <taxon>unclassified sequences</taxon>
        <taxon>metagenomes</taxon>
        <taxon>ecological metagenomes</taxon>
    </lineage>
</organism>
<evidence type="ECO:0000313" key="2">
    <source>
        <dbReference type="EMBL" id="CUV01876.1"/>
    </source>
</evidence>
<protein>
    <submittedName>
        <fullName evidence="2">CAIB/BAIF family protein</fullName>
    </submittedName>
</protein>
<sequence>MANQLPFEGLKIVDISWVVVGPTTVKYLADHGATVVRVETAAPLDILRTVGPFKDGTPGPDRTQFFGEFNTSKLGLSVDMKVPAGLEIARRLIAWADVYVESFAPGTVDGLGIGYETARQLNPSIIMASTCLMGQTGPAAPFSGYGFHAGSIAGFYEITGWPGQAPDGPWTAYTDAVCPRILSAIIMAALDHRRRTGQGQYIDASQLEMSLNYLSPQIMDYDTNGKTVTRNGNRSQYFAPQGAYPCAGDDQWCTISVETEDQWEALKVAMGSPAWTNDERLGSMESRLENHDEIDERIGGWTKDQIAQELMQSLISQGVPAGVVNRSSDLEKDPQLAHRNYFRPLEHQEMGTVPYAGHQFRIKGYDNGPRFAAPVLGQHNEYVLREILGMTDDEVTEAIIAEALQ</sequence>
<dbReference type="InterPro" id="IPR044855">
    <property type="entry name" value="CoA-Trfase_III_dom3_sf"/>
</dbReference>
<dbReference type="InterPro" id="IPR003673">
    <property type="entry name" value="CoA-Trfase_fam_III"/>
</dbReference>
<dbReference type="PANTHER" id="PTHR48207">
    <property type="entry name" value="SUCCINATE--HYDROXYMETHYLGLUTARATE COA-TRANSFERASE"/>
    <property type="match status" value="1"/>
</dbReference>
<dbReference type="InterPro" id="IPR050483">
    <property type="entry name" value="CoA-transferase_III_domain"/>
</dbReference>